<reference evidence="1" key="1">
    <citation type="submission" date="2022-10" db="EMBL/GenBank/DDBJ databases">
        <title>Tapping the CABI collections for fungal endophytes: first genome assemblies for Collariella, Neodidymelliopsis, Ascochyta clinopodiicola, Didymella pomorum, Didymosphaeria variabile, Neocosmospora piperis and Neocucurbitaria cava.</title>
        <authorList>
            <person name="Hill R."/>
        </authorList>
    </citation>
    <scope>NUCLEOTIDE SEQUENCE</scope>
    <source>
        <strain evidence="1">IMI 360193</strain>
    </source>
</reference>
<dbReference type="EMBL" id="JAPEUV010000046">
    <property type="protein sequence ID" value="KAJ4336691.1"/>
    <property type="molecule type" value="Genomic_DNA"/>
</dbReference>
<evidence type="ECO:0000313" key="1">
    <source>
        <dbReference type="EMBL" id="KAJ4336691.1"/>
    </source>
</evidence>
<name>A0A9W9BZR0_9PLEO</name>
<keyword evidence="2" id="KW-1185">Reference proteome</keyword>
<comment type="caution">
    <text evidence="1">The sequence shown here is derived from an EMBL/GenBank/DDBJ whole genome shotgun (WGS) entry which is preliminary data.</text>
</comment>
<organism evidence="1 2">
    <name type="scientific">Didymella glomerata</name>
    <dbReference type="NCBI Taxonomy" id="749621"/>
    <lineage>
        <taxon>Eukaryota</taxon>
        <taxon>Fungi</taxon>
        <taxon>Dikarya</taxon>
        <taxon>Ascomycota</taxon>
        <taxon>Pezizomycotina</taxon>
        <taxon>Dothideomycetes</taxon>
        <taxon>Pleosporomycetidae</taxon>
        <taxon>Pleosporales</taxon>
        <taxon>Pleosporineae</taxon>
        <taxon>Didymellaceae</taxon>
        <taxon>Didymella</taxon>
    </lineage>
</organism>
<dbReference type="AlphaFoldDB" id="A0A9W9BZR0"/>
<proteinExistence type="predicted"/>
<evidence type="ECO:0000313" key="2">
    <source>
        <dbReference type="Proteomes" id="UP001140562"/>
    </source>
</evidence>
<accession>A0A9W9BZR0</accession>
<dbReference type="OrthoDB" id="5314997at2759"/>
<sequence>MAPATECFRFLDLPAELRLIVYDNLATQHTVTLDVDEPRLKSFWFFRGPLTARAFTFPVAFLATCKLIKLEAEPIFQRVAQYESVEVLQSSPYKSSAYGPDMRVSNFLFPTLSYLDMVVTLMKGGTLISFFDRYYSSNEAQIMQMVRILARIARIIVRTGRVLHVKLHWPDASHEEFQWVVAEAERRMYNKKVIRLDRIPA</sequence>
<gene>
    <name evidence="1" type="ORF">N0V87_005254</name>
</gene>
<protein>
    <submittedName>
        <fullName evidence="1">Uncharacterized protein</fullName>
    </submittedName>
</protein>
<dbReference type="Proteomes" id="UP001140562">
    <property type="component" value="Unassembled WGS sequence"/>
</dbReference>